<dbReference type="Proteomes" id="UP000245207">
    <property type="component" value="Unassembled WGS sequence"/>
</dbReference>
<dbReference type="CDD" id="cd22751">
    <property type="entry name" value="OTU_plant_OTU9-like"/>
    <property type="match status" value="1"/>
</dbReference>
<accession>A0A2U1LG20</accession>
<sequence>MMTELCHQVASGKVYVPLSRVLDGVDSHHYFGTGVIIYHSEETGLVAVAYDPSVLGPTGASFVRAPELLPERELRRGETVYLVDLDSGLRATSRKSVVTNPYAAIKLSSDWVPRYRAINMEFIELDTDFSSTSEEVHADLSCILAGVLTNEHGRVKALWGSFSIMNCSCGGHEEHQIAKGIPINSLNQVLKEIISGAKGPSLVINGIRRPMPLLKILEVELYPTLLSEARSFGLSNNWIQGNDFQANQMTNDLGEGDMTNIVGAGEMPNAVGEDVMENVLVPRDMTSDDILGEPVPFNKMESMRQFCNDVLKLNSRLLEIPLVDGMIKEADVSRPSYVNLLIDSLWSSDNVDLQEYAECIVQGNSCSKEKKPVDHLLMTLASEWTQNDNMNSWTIGRSSHDFDKLVPQHLAVAHLSCIRLGTDGGRLVQNLMWRYSSCTMVSSNLEPESTVCHEDEALFGDLFCDRGRSAVGSVDGYDQSVIAASSLTHVNMPLRAAAKLFIILKTSAFSSLWTSSIYENAHKKLTAYLLVMKAKEVTSIRAEVRFDGIKTDRVFSSFLGQFEVIYGSLTDGLEGLDYGMSGSGGSKKRKDDSDGYEVAEPLMGKKPRRELIEQDQLTNLWPSSELKALPATVRGRLLDRIARSKLVLKRVKGDGNCQFRSISKVLKGTQRYYKTVREKIMKEMTDHAQLYMDYGSSLKVRGWRMHDKRYYDNYVREMTEDEEWGDFITLFAAANVWNVRVTLICSFKEVAVKEFVPTNLRFFKDIYLCYTYHNDHDAHYDALMPKKDVIALNPTPSPARKPVHAEYRVIVKNIPYSATSDQLRGLFLKFGRVINARVIYTRDGRSRGFGFVVVEDDYMMEKAIAGMDGRVCN</sequence>
<dbReference type="EMBL" id="PKPP01009585">
    <property type="protein sequence ID" value="PWA47936.1"/>
    <property type="molecule type" value="Genomic_DNA"/>
</dbReference>
<dbReference type="Pfam" id="PF00076">
    <property type="entry name" value="RRM_1"/>
    <property type="match status" value="1"/>
</dbReference>
<name>A0A2U1LG20_ARTAN</name>
<dbReference type="PROSITE" id="PS50802">
    <property type="entry name" value="OTU"/>
    <property type="match status" value="1"/>
</dbReference>
<keyword evidence="1" id="KW-0694">RNA-binding</keyword>
<protein>
    <recommendedName>
        <fullName evidence="6">RRM domain-containing protein</fullName>
    </recommendedName>
</protein>
<organism evidence="4 5">
    <name type="scientific">Artemisia annua</name>
    <name type="common">Sweet wormwood</name>
    <dbReference type="NCBI Taxonomy" id="35608"/>
    <lineage>
        <taxon>Eukaryota</taxon>
        <taxon>Viridiplantae</taxon>
        <taxon>Streptophyta</taxon>
        <taxon>Embryophyta</taxon>
        <taxon>Tracheophyta</taxon>
        <taxon>Spermatophyta</taxon>
        <taxon>Magnoliopsida</taxon>
        <taxon>eudicotyledons</taxon>
        <taxon>Gunneridae</taxon>
        <taxon>Pentapetalae</taxon>
        <taxon>asterids</taxon>
        <taxon>campanulids</taxon>
        <taxon>Asterales</taxon>
        <taxon>Asteraceae</taxon>
        <taxon>Asteroideae</taxon>
        <taxon>Anthemideae</taxon>
        <taxon>Artemisiinae</taxon>
        <taxon>Artemisia</taxon>
    </lineage>
</organism>
<dbReference type="Gene3D" id="3.30.70.330">
    <property type="match status" value="1"/>
</dbReference>
<dbReference type="InterPro" id="IPR035979">
    <property type="entry name" value="RBD_domain_sf"/>
</dbReference>
<dbReference type="InterPro" id="IPR000504">
    <property type="entry name" value="RRM_dom"/>
</dbReference>
<dbReference type="STRING" id="35608.A0A2U1LG20"/>
<comment type="caution">
    <text evidence="4">The sequence shown here is derived from an EMBL/GenBank/DDBJ whole genome shotgun (WGS) entry which is preliminary data.</text>
</comment>
<dbReference type="PROSITE" id="PS50102">
    <property type="entry name" value="RRM"/>
    <property type="match status" value="1"/>
</dbReference>
<feature type="domain" description="RRM" evidence="2">
    <location>
        <begin position="807"/>
        <end position="873"/>
    </location>
</feature>
<dbReference type="PANTHER" id="PTHR46366">
    <property type="entry name" value="PRO-APOPTOTIC SERINE PROTEASE NMA111"/>
    <property type="match status" value="1"/>
</dbReference>
<evidence type="ECO:0000313" key="4">
    <source>
        <dbReference type="EMBL" id="PWA47936.1"/>
    </source>
</evidence>
<dbReference type="PANTHER" id="PTHR46366:SF1">
    <property type="entry name" value="PDZ DOMAIN-CONTAINING PROTEIN C1685.05"/>
    <property type="match status" value="1"/>
</dbReference>
<dbReference type="SUPFAM" id="SSF54001">
    <property type="entry name" value="Cysteine proteinases"/>
    <property type="match status" value="1"/>
</dbReference>
<evidence type="ECO:0000313" key="5">
    <source>
        <dbReference type="Proteomes" id="UP000245207"/>
    </source>
</evidence>
<dbReference type="InterPro" id="IPR003323">
    <property type="entry name" value="OTU_dom"/>
</dbReference>
<dbReference type="InterPro" id="IPR038765">
    <property type="entry name" value="Papain-like_cys_pep_sf"/>
</dbReference>
<dbReference type="Pfam" id="PF02338">
    <property type="entry name" value="OTU"/>
    <property type="match status" value="1"/>
</dbReference>
<dbReference type="GO" id="GO:0003723">
    <property type="term" value="F:RNA binding"/>
    <property type="evidence" value="ECO:0007669"/>
    <property type="project" value="UniProtKB-UniRule"/>
</dbReference>
<proteinExistence type="predicted"/>
<feature type="domain" description="OTU" evidence="3">
    <location>
        <begin position="646"/>
        <end position="786"/>
    </location>
</feature>
<evidence type="ECO:0000256" key="1">
    <source>
        <dbReference type="PROSITE-ProRule" id="PRU00176"/>
    </source>
</evidence>
<dbReference type="SMART" id="SM00360">
    <property type="entry name" value="RRM"/>
    <property type="match status" value="1"/>
</dbReference>
<dbReference type="SUPFAM" id="SSF54928">
    <property type="entry name" value="RNA-binding domain, RBD"/>
    <property type="match status" value="1"/>
</dbReference>
<keyword evidence="5" id="KW-1185">Reference proteome</keyword>
<dbReference type="OrthoDB" id="4217619at2759"/>
<dbReference type="InterPro" id="IPR012677">
    <property type="entry name" value="Nucleotide-bd_a/b_plait_sf"/>
</dbReference>
<reference evidence="4 5" key="1">
    <citation type="journal article" date="2018" name="Mol. Plant">
        <title>The genome of Artemisia annua provides insight into the evolution of Asteraceae family and artemisinin biosynthesis.</title>
        <authorList>
            <person name="Shen Q."/>
            <person name="Zhang L."/>
            <person name="Liao Z."/>
            <person name="Wang S."/>
            <person name="Yan T."/>
            <person name="Shi P."/>
            <person name="Liu M."/>
            <person name="Fu X."/>
            <person name="Pan Q."/>
            <person name="Wang Y."/>
            <person name="Lv Z."/>
            <person name="Lu X."/>
            <person name="Zhang F."/>
            <person name="Jiang W."/>
            <person name="Ma Y."/>
            <person name="Chen M."/>
            <person name="Hao X."/>
            <person name="Li L."/>
            <person name="Tang Y."/>
            <person name="Lv G."/>
            <person name="Zhou Y."/>
            <person name="Sun X."/>
            <person name="Brodelius P.E."/>
            <person name="Rose J.K.C."/>
            <person name="Tang K."/>
        </authorList>
    </citation>
    <scope>NUCLEOTIDE SEQUENCE [LARGE SCALE GENOMIC DNA]</scope>
    <source>
        <strain evidence="5">cv. Huhao1</strain>
        <tissue evidence="4">Leaf</tissue>
    </source>
</reference>
<evidence type="ECO:0000259" key="3">
    <source>
        <dbReference type="PROSITE" id="PS50802"/>
    </source>
</evidence>
<gene>
    <name evidence="4" type="ORF">CTI12_AA497170</name>
</gene>
<evidence type="ECO:0000259" key="2">
    <source>
        <dbReference type="PROSITE" id="PS50102"/>
    </source>
</evidence>
<dbReference type="AlphaFoldDB" id="A0A2U1LG20"/>
<evidence type="ECO:0008006" key="6">
    <source>
        <dbReference type="Google" id="ProtNLM"/>
    </source>
</evidence>
<dbReference type="Gene3D" id="3.90.70.80">
    <property type="match status" value="1"/>
</dbReference>